<dbReference type="EMBL" id="SAXZ01000015">
    <property type="protein sequence ID" value="TXJ30659.1"/>
    <property type="molecule type" value="Genomic_DNA"/>
</dbReference>
<protein>
    <submittedName>
        <fullName evidence="3">Endonuclease</fullName>
    </submittedName>
</protein>
<dbReference type="InterPro" id="IPR044925">
    <property type="entry name" value="His-Me_finger_sf"/>
</dbReference>
<dbReference type="Pfam" id="PF18350">
    <property type="entry name" value="SH3_17"/>
    <property type="match status" value="1"/>
</dbReference>
<gene>
    <name evidence="4" type="ORF">EPJ71_11990</name>
    <name evidence="3" type="ORF">EPJ73_05015</name>
</gene>
<evidence type="ECO:0000313" key="4">
    <source>
        <dbReference type="EMBL" id="TXJ30659.1"/>
    </source>
</evidence>
<evidence type="ECO:0000313" key="3">
    <source>
        <dbReference type="EMBL" id="TXJ26175.1"/>
    </source>
</evidence>
<reference evidence="3" key="2">
    <citation type="submission" date="2019-01" db="EMBL/GenBank/DDBJ databases">
        <authorList>
            <person name="Thorell K."/>
        </authorList>
    </citation>
    <scope>NUCLEOTIDE SEQUENCE</scope>
    <source>
        <strain evidence="3">PC4597II</strain>
        <strain evidence="4">PC5099IV</strain>
    </source>
</reference>
<feature type="domain" description="Restriction endonuclease SH3" evidence="2">
    <location>
        <begin position="3"/>
        <end position="55"/>
    </location>
</feature>
<reference evidence="5 6" key="1">
    <citation type="journal article" date="1992" name="Lakartidningen">
        <title>[Penicillin V and not amoxicillin is the first choice preparation in acute otitis].</title>
        <authorList>
            <person name="Kamme C."/>
            <person name="Lundgren K."/>
            <person name="Prellner K."/>
        </authorList>
    </citation>
    <scope>NUCLEOTIDE SEQUENCE [LARGE SCALE GENOMIC DNA]</scope>
    <source>
        <strain evidence="3 6">PC4597II</strain>
        <strain evidence="4 5">PC5099IV</strain>
    </source>
</reference>
<dbReference type="GO" id="GO:0004519">
    <property type="term" value="F:endonuclease activity"/>
    <property type="evidence" value="ECO:0007669"/>
    <property type="project" value="UniProtKB-KW"/>
</dbReference>
<feature type="domain" description="His-Me finger endonuclease beta4-alpha2" evidence="1">
    <location>
        <begin position="56"/>
        <end position="107"/>
    </location>
</feature>
<evidence type="ECO:0000313" key="5">
    <source>
        <dbReference type="Proteomes" id="UP000322659"/>
    </source>
</evidence>
<dbReference type="InterPro" id="IPR004211">
    <property type="entry name" value="Endonuclease_7"/>
</dbReference>
<dbReference type="InterPro" id="IPR040625">
    <property type="entry name" value="SH3_17"/>
</dbReference>
<dbReference type="EMBL" id="SAYA01000016">
    <property type="protein sequence ID" value="TXJ26175.1"/>
    <property type="molecule type" value="Genomic_DNA"/>
</dbReference>
<dbReference type="Gene3D" id="3.30.60.130">
    <property type="match status" value="1"/>
</dbReference>
<dbReference type="InterPro" id="IPR041475">
    <property type="entry name" value="His_Me_b4a2"/>
</dbReference>
<dbReference type="AlphaFoldDB" id="A0AB38PZW9"/>
<proteinExistence type="predicted"/>
<sequence>MLMNINNFVIANKDIDNIVKNSVGVIKALNGNSAIVLFIGKNELKRTEIENLEIIDIYKTGKGYKNKICNICHILKPTNDFEINQTDAKGIKTTRPSCRECRKAIDGVKLSNAEKRRMDKIAPTKGSIFVCPICEKRSIVGVTANLVRDHNHETGEGREWICDSCNTGLGRFKDNPKFLEKVIEYLHKYEK</sequence>
<dbReference type="Gene3D" id="2.30.30.140">
    <property type="match status" value="1"/>
</dbReference>
<dbReference type="Proteomes" id="UP000322659">
    <property type="component" value="Unassembled WGS sequence"/>
</dbReference>
<dbReference type="Proteomes" id="UP000324336">
    <property type="component" value="Unassembled WGS sequence"/>
</dbReference>
<dbReference type="Gene3D" id="3.40.1800.10">
    <property type="entry name" value="His-Me finger endonucleases"/>
    <property type="match status" value="1"/>
</dbReference>
<dbReference type="Pfam" id="PF02945">
    <property type="entry name" value="Endonuclease_7"/>
    <property type="match status" value="1"/>
</dbReference>
<organism evidence="3 6">
    <name type="scientific">Brachyspira aalborgi</name>
    <dbReference type="NCBI Taxonomy" id="29522"/>
    <lineage>
        <taxon>Bacteria</taxon>
        <taxon>Pseudomonadati</taxon>
        <taxon>Spirochaetota</taxon>
        <taxon>Spirochaetia</taxon>
        <taxon>Brachyspirales</taxon>
        <taxon>Brachyspiraceae</taxon>
        <taxon>Brachyspira</taxon>
    </lineage>
</organism>
<evidence type="ECO:0000259" key="1">
    <source>
        <dbReference type="Pfam" id="PF18275"/>
    </source>
</evidence>
<evidence type="ECO:0000259" key="2">
    <source>
        <dbReference type="Pfam" id="PF18350"/>
    </source>
</evidence>
<keyword evidence="3" id="KW-0255">Endonuclease</keyword>
<dbReference type="SUPFAM" id="SSF54060">
    <property type="entry name" value="His-Me finger endonucleases"/>
    <property type="match status" value="1"/>
</dbReference>
<accession>A0AB38PZW9</accession>
<name>A0AB38PZW9_9SPIR</name>
<dbReference type="InterPro" id="IPR038563">
    <property type="entry name" value="Endonuclease_7_sf"/>
</dbReference>
<keyword evidence="5" id="KW-1185">Reference proteome</keyword>
<comment type="caution">
    <text evidence="3">The sequence shown here is derived from an EMBL/GenBank/DDBJ whole genome shotgun (WGS) entry which is preliminary data.</text>
</comment>
<keyword evidence="3" id="KW-0378">Hydrolase</keyword>
<keyword evidence="3" id="KW-0540">Nuclease</keyword>
<dbReference type="Pfam" id="PF18275">
    <property type="entry name" value="His_Me_b4a2"/>
    <property type="match status" value="1"/>
</dbReference>
<evidence type="ECO:0000313" key="6">
    <source>
        <dbReference type="Proteomes" id="UP000324336"/>
    </source>
</evidence>